<dbReference type="EMBL" id="JABURA010000001">
    <property type="protein sequence ID" value="NUB91155.1"/>
    <property type="molecule type" value="Genomic_DNA"/>
</dbReference>
<evidence type="ECO:0000313" key="1">
    <source>
        <dbReference type="EMBL" id="NUB91155.1"/>
    </source>
</evidence>
<comment type="caution">
    <text evidence="1">The sequence shown here is derived from an EMBL/GenBank/DDBJ whole genome shotgun (WGS) entry which is preliminary data.</text>
</comment>
<reference evidence="1" key="1">
    <citation type="submission" date="2020-06" db="EMBL/GenBank/DDBJ databases">
        <title>Haloterrigena sp. nov., an extremely halophilic archaeon isolated from a saline sediment.</title>
        <authorList>
            <person name="Liu B.-B."/>
        </authorList>
    </citation>
    <scope>NUCLEOTIDE SEQUENCE</scope>
    <source>
        <strain evidence="1">SYSU A121-1</strain>
    </source>
</reference>
<organism evidence="1 2">
    <name type="scientific">Haloterrigena gelatinilytica</name>
    <dbReference type="NCBI Taxonomy" id="2741724"/>
    <lineage>
        <taxon>Archaea</taxon>
        <taxon>Methanobacteriati</taxon>
        <taxon>Methanobacteriota</taxon>
        <taxon>Stenosarchaea group</taxon>
        <taxon>Halobacteria</taxon>
        <taxon>Halobacteriales</taxon>
        <taxon>Natrialbaceae</taxon>
        <taxon>Haloterrigena</taxon>
    </lineage>
</organism>
<proteinExistence type="predicted"/>
<sequence length="85" mass="9515">MRALKIEDETLSTRNKAKQLMKKAEKQGDDTADFSNVEFAGRAFADEAVKQAELRDIEIIGLSGDVETMFEHVGFLHENGGENDR</sequence>
<name>A0A8J8GL11_9EURY</name>
<dbReference type="Proteomes" id="UP000728647">
    <property type="component" value="Unassembled WGS sequence"/>
</dbReference>
<protein>
    <submittedName>
        <fullName evidence="1">Uncharacterized protein</fullName>
    </submittedName>
</protein>
<accession>A0A8J8GL11</accession>
<gene>
    <name evidence="1" type="ORF">HT576_08990</name>
</gene>
<dbReference type="OrthoDB" id="378047at2157"/>
<evidence type="ECO:0000313" key="2">
    <source>
        <dbReference type="Proteomes" id="UP000728647"/>
    </source>
</evidence>
<dbReference type="AlphaFoldDB" id="A0A8J8GL11"/>
<dbReference type="RefSeq" id="WP_174701819.1">
    <property type="nucleotide sequence ID" value="NZ_JABURA010000001.1"/>
</dbReference>